<dbReference type="SUPFAM" id="SSF47370">
    <property type="entry name" value="Bromodomain"/>
    <property type="match status" value="1"/>
</dbReference>
<feature type="compositionally biased region" description="Basic residues" evidence="7">
    <location>
        <begin position="88"/>
        <end position="115"/>
    </location>
</feature>
<feature type="compositionally biased region" description="Low complexity" evidence="7">
    <location>
        <begin position="150"/>
        <end position="180"/>
    </location>
</feature>
<dbReference type="EMBL" id="JAWZYT010001409">
    <property type="protein sequence ID" value="KAK4312462.1"/>
    <property type="molecule type" value="Genomic_DNA"/>
</dbReference>
<keyword evidence="5" id="KW-0539">Nucleus</keyword>
<dbReference type="AlphaFoldDB" id="A0AAE1PSF9"/>
<dbReference type="InterPro" id="IPR036427">
    <property type="entry name" value="Bromodomain-like_sf"/>
</dbReference>
<feature type="region of interest" description="Disordered" evidence="7">
    <location>
        <begin position="1"/>
        <end position="186"/>
    </location>
</feature>
<feature type="compositionally biased region" description="Basic and acidic residues" evidence="7">
    <location>
        <begin position="71"/>
        <end position="87"/>
    </location>
</feature>
<evidence type="ECO:0000256" key="6">
    <source>
        <dbReference type="PROSITE-ProRule" id="PRU00035"/>
    </source>
</evidence>
<proteinExistence type="predicted"/>
<dbReference type="PANTHER" id="PTHR22881">
    <property type="entry name" value="BROMODOMAIN CONTAINING PROTEIN"/>
    <property type="match status" value="1"/>
</dbReference>
<evidence type="ECO:0000256" key="2">
    <source>
        <dbReference type="ARBA" id="ARBA00023015"/>
    </source>
</evidence>
<dbReference type="InterPro" id="IPR051831">
    <property type="entry name" value="Bromodomain_contain_prot"/>
</dbReference>
<keyword evidence="4" id="KW-0804">Transcription</keyword>
<evidence type="ECO:0000256" key="7">
    <source>
        <dbReference type="SAM" id="MobiDB-lite"/>
    </source>
</evidence>
<dbReference type="PROSITE" id="PS50014">
    <property type="entry name" value="BROMODOMAIN_2"/>
    <property type="match status" value="1"/>
</dbReference>
<feature type="compositionally biased region" description="Low complexity" evidence="7">
    <location>
        <begin position="698"/>
        <end position="719"/>
    </location>
</feature>
<evidence type="ECO:0000256" key="5">
    <source>
        <dbReference type="ARBA" id="ARBA00023242"/>
    </source>
</evidence>
<dbReference type="PRINTS" id="PR00503">
    <property type="entry name" value="BROMODOMAIN"/>
</dbReference>
<evidence type="ECO:0000256" key="3">
    <source>
        <dbReference type="ARBA" id="ARBA00023117"/>
    </source>
</evidence>
<dbReference type="Gene3D" id="1.20.920.10">
    <property type="entry name" value="Bromodomain-like"/>
    <property type="match status" value="1"/>
</dbReference>
<dbReference type="SMART" id="SM00297">
    <property type="entry name" value="BROMO"/>
    <property type="match status" value="1"/>
</dbReference>
<evidence type="ECO:0000259" key="8">
    <source>
        <dbReference type="PROSITE" id="PS50014"/>
    </source>
</evidence>
<reference evidence="9" key="1">
    <citation type="submission" date="2023-11" db="EMBL/GenBank/DDBJ databases">
        <title>Genome assemblies of two species of porcelain crab, Petrolisthes cinctipes and Petrolisthes manimaculis (Anomura: Porcellanidae).</title>
        <authorList>
            <person name="Angst P."/>
        </authorList>
    </citation>
    <scope>NUCLEOTIDE SEQUENCE</scope>
    <source>
        <strain evidence="9">PB745_02</strain>
        <tissue evidence="9">Gill</tissue>
    </source>
</reference>
<dbReference type="Pfam" id="PF00439">
    <property type="entry name" value="Bromodomain"/>
    <property type="match status" value="1"/>
</dbReference>
<gene>
    <name evidence="9" type="ORF">Pmani_016125</name>
</gene>
<comment type="subcellular location">
    <subcellularLocation>
        <location evidence="1">Nucleus</location>
    </subcellularLocation>
</comment>
<dbReference type="InterPro" id="IPR021900">
    <property type="entry name" value="DUF3512"/>
</dbReference>
<dbReference type="Proteomes" id="UP001292094">
    <property type="component" value="Unassembled WGS sequence"/>
</dbReference>
<feature type="compositionally biased region" description="Acidic residues" evidence="7">
    <location>
        <begin position="331"/>
        <end position="349"/>
    </location>
</feature>
<dbReference type="GO" id="GO:0006357">
    <property type="term" value="P:regulation of transcription by RNA polymerase II"/>
    <property type="evidence" value="ECO:0007669"/>
    <property type="project" value="TreeGrafter"/>
</dbReference>
<name>A0AAE1PSF9_9EUCA</name>
<feature type="compositionally biased region" description="Basic residues" evidence="7">
    <location>
        <begin position="1"/>
        <end position="10"/>
    </location>
</feature>
<evidence type="ECO:0000256" key="4">
    <source>
        <dbReference type="ARBA" id="ARBA00023163"/>
    </source>
</evidence>
<feature type="region of interest" description="Disordered" evidence="7">
    <location>
        <begin position="680"/>
        <end position="778"/>
    </location>
</feature>
<evidence type="ECO:0000256" key="1">
    <source>
        <dbReference type="ARBA" id="ARBA00004123"/>
    </source>
</evidence>
<dbReference type="Pfam" id="PF12024">
    <property type="entry name" value="DUF3512"/>
    <property type="match status" value="1"/>
</dbReference>
<keyword evidence="10" id="KW-1185">Reference proteome</keyword>
<protein>
    <recommendedName>
        <fullName evidence="8">Bromo domain-containing protein</fullName>
    </recommendedName>
</protein>
<feature type="region of interest" description="Disordered" evidence="7">
    <location>
        <begin position="549"/>
        <end position="568"/>
    </location>
</feature>
<comment type="caution">
    <text evidence="9">The sequence shown here is derived from an EMBL/GenBank/DDBJ whole genome shotgun (WGS) entry which is preliminary data.</text>
</comment>
<feature type="compositionally biased region" description="Acidic residues" evidence="7">
    <location>
        <begin position="39"/>
        <end position="70"/>
    </location>
</feature>
<evidence type="ECO:0000313" key="9">
    <source>
        <dbReference type="EMBL" id="KAK4312462.1"/>
    </source>
</evidence>
<organism evidence="9 10">
    <name type="scientific">Petrolisthes manimaculis</name>
    <dbReference type="NCBI Taxonomy" id="1843537"/>
    <lineage>
        <taxon>Eukaryota</taxon>
        <taxon>Metazoa</taxon>
        <taxon>Ecdysozoa</taxon>
        <taxon>Arthropoda</taxon>
        <taxon>Crustacea</taxon>
        <taxon>Multicrustacea</taxon>
        <taxon>Malacostraca</taxon>
        <taxon>Eumalacostraca</taxon>
        <taxon>Eucarida</taxon>
        <taxon>Decapoda</taxon>
        <taxon>Pleocyemata</taxon>
        <taxon>Anomura</taxon>
        <taxon>Galatheoidea</taxon>
        <taxon>Porcellanidae</taxon>
        <taxon>Petrolisthes</taxon>
    </lineage>
</organism>
<keyword evidence="3 6" id="KW-0103">Bromodomain</keyword>
<feature type="region of interest" description="Disordered" evidence="7">
    <location>
        <begin position="315"/>
        <end position="358"/>
    </location>
</feature>
<evidence type="ECO:0000313" key="10">
    <source>
        <dbReference type="Proteomes" id="UP001292094"/>
    </source>
</evidence>
<accession>A0AAE1PSF9</accession>
<feature type="domain" description="Bromo" evidence="8">
    <location>
        <begin position="206"/>
        <end position="276"/>
    </location>
</feature>
<keyword evidence="2" id="KW-0805">Transcription regulation</keyword>
<feature type="compositionally biased region" description="Basic and acidic residues" evidence="7">
    <location>
        <begin position="768"/>
        <end position="778"/>
    </location>
</feature>
<dbReference type="PANTHER" id="PTHR22881:SF27">
    <property type="entry name" value="BROMODOMAIN CONTAINING 7_9"/>
    <property type="match status" value="1"/>
</dbReference>
<dbReference type="InterPro" id="IPR001487">
    <property type="entry name" value="Bromodomain"/>
</dbReference>
<dbReference type="GO" id="GO:0005634">
    <property type="term" value="C:nucleus"/>
    <property type="evidence" value="ECO:0007669"/>
    <property type="project" value="UniProtKB-SubCell"/>
</dbReference>
<feature type="compositionally biased region" description="Polar residues" evidence="7">
    <location>
        <begin position="731"/>
        <end position="741"/>
    </location>
</feature>
<sequence length="778" mass="85198">MEKTPLKLKLKLGSGSPSTPEQKKSSPIHPTIITSNTTMEDEQAVAGSEEEVEEEECAEEIQGEEEQTQEDEGKSRSRHSHHDDGAREKHKKSKKKKKKKEREKDKERHKHRHHRDKAEGEDGGGDEPASKKPHLDTTGTTSTPRPPTTTPDTTTTTTTANNTTPTTTTTTTTTSSSTPTVPVLGRTKENTAALTQLLEHLLGLLEKKDPQQFFAWPVTDAIAPGYSTIISNPMDFSTMKHKITDGLYTNLKQFQNDFELMCKNCMTYNQQDTVYYKAAKRLLHLGQKSMVSDKLMLLKREVPLMSTLSKDQLGFEMTPPVAGGGGGGGEGGDDSMETEPLESMDEDTDSKEPQSKFEAVQDDMSSEEILEQVQTAASQAAEKLTQKKPAFTLGFLRQRGDGTTSLSFLTGCEGNDPTLKEKPVSLGLLTGKLTQGSATLHNYRDDKRNMAKPIKPLYYGSYSSFCPSYDSTFANLTKEESEMVYATYGNETAVQYAKSICDFSQDCDMAMHLVDQLLNLLTHQQHSRTTALIEDRRRLHEEEDRINTILCPSSDGGGGGGGSEQKINPNIDFGSLRSLSDIGIDTGFINHFEDQDKREKQINSQLDENATLLVSLAMEQKERLSKPLPPVLNNMPQPTTQELKLVEKVTEGLTAVAKKASPGALAPVSTVRRALGITMQPVTTTEPSDQIEVDIEDTTTPTTTTTTTTSRVATTTTAAGVPLPPRRRSSAAESNGSSDLLESQLRHILNQGEAASPPPVTTSTPDMTDGKLKEILGN</sequence>